<evidence type="ECO:0000313" key="3">
    <source>
        <dbReference type="Proteomes" id="UP000324748"/>
    </source>
</evidence>
<feature type="compositionally biased region" description="Polar residues" evidence="1">
    <location>
        <begin position="110"/>
        <end position="120"/>
    </location>
</feature>
<name>A0A5B0PYA8_PUCGR</name>
<evidence type="ECO:0000256" key="1">
    <source>
        <dbReference type="SAM" id="MobiDB-lite"/>
    </source>
</evidence>
<gene>
    <name evidence="2" type="ORF">PGT21_023159</name>
</gene>
<feature type="region of interest" description="Disordered" evidence="1">
    <location>
        <begin position="15"/>
        <end position="126"/>
    </location>
</feature>
<feature type="compositionally biased region" description="Basic residues" evidence="1">
    <location>
        <begin position="87"/>
        <end position="109"/>
    </location>
</feature>
<sequence length="126" mass="13797">MSISQLDPSLITLTPSSVQLGRSPSKTLSSGPNLSCLTLASDVSGTSMRQPKDPSASPDARGKKKTRSRRTQKEMAIYRAEQEQMKKLKAQQKRKGKQAKPPGRVRHSARASQAGSQTNREPLILR</sequence>
<feature type="compositionally biased region" description="Polar residues" evidence="1">
    <location>
        <begin position="15"/>
        <end position="49"/>
    </location>
</feature>
<organism evidence="2 3">
    <name type="scientific">Puccinia graminis f. sp. tritici</name>
    <dbReference type="NCBI Taxonomy" id="56615"/>
    <lineage>
        <taxon>Eukaryota</taxon>
        <taxon>Fungi</taxon>
        <taxon>Dikarya</taxon>
        <taxon>Basidiomycota</taxon>
        <taxon>Pucciniomycotina</taxon>
        <taxon>Pucciniomycetes</taxon>
        <taxon>Pucciniales</taxon>
        <taxon>Pucciniaceae</taxon>
        <taxon>Puccinia</taxon>
    </lineage>
</organism>
<dbReference type="Proteomes" id="UP000324748">
    <property type="component" value="Unassembled WGS sequence"/>
</dbReference>
<proteinExistence type="predicted"/>
<evidence type="ECO:0000313" key="2">
    <source>
        <dbReference type="EMBL" id="KAA1105883.1"/>
    </source>
</evidence>
<reference evidence="2 3" key="1">
    <citation type="submission" date="2019-05" db="EMBL/GenBank/DDBJ databases">
        <title>Emergence of the Ug99 lineage of the wheat stem rust pathogen through somatic hybridization.</title>
        <authorList>
            <person name="Li F."/>
            <person name="Upadhyaya N.M."/>
            <person name="Sperschneider J."/>
            <person name="Matny O."/>
            <person name="Nguyen-Phuc H."/>
            <person name="Mago R."/>
            <person name="Raley C."/>
            <person name="Miller M.E."/>
            <person name="Silverstein K.A.T."/>
            <person name="Henningsen E."/>
            <person name="Hirsch C.D."/>
            <person name="Visser B."/>
            <person name="Pretorius Z.A."/>
            <person name="Steffenson B.J."/>
            <person name="Schwessinger B."/>
            <person name="Dodds P.N."/>
            <person name="Figueroa M."/>
        </authorList>
    </citation>
    <scope>NUCLEOTIDE SEQUENCE [LARGE SCALE GENOMIC DNA]</scope>
    <source>
        <strain evidence="2">21-0</strain>
    </source>
</reference>
<comment type="caution">
    <text evidence="2">The sequence shown here is derived from an EMBL/GenBank/DDBJ whole genome shotgun (WGS) entry which is preliminary data.</text>
</comment>
<dbReference type="AlphaFoldDB" id="A0A5B0PYA8"/>
<protein>
    <submittedName>
        <fullName evidence="2">Uncharacterized protein</fullName>
    </submittedName>
</protein>
<dbReference type="OrthoDB" id="10595497at2759"/>
<keyword evidence="3" id="KW-1185">Reference proteome</keyword>
<accession>A0A5B0PYA8</accession>
<dbReference type="EMBL" id="VSWC01000040">
    <property type="protein sequence ID" value="KAA1105883.1"/>
    <property type="molecule type" value="Genomic_DNA"/>
</dbReference>